<dbReference type="Proteomes" id="UP001335648">
    <property type="component" value="Unassembled WGS sequence"/>
</dbReference>
<comment type="caution">
    <text evidence="2">The sequence shown here is derived from an EMBL/GenBank/DDBJ whole genome shotgun (WGS) entry which is preliminary data.</text>
</comment>
<organism evidence="2 3">
    <name type="scientific">Champsocephalus esox</name>
    <name type="common">pike icefish</name>
    <dbReference type="NCBI Taxonomy" id="159716"/>
    <lineage>
        <taxon>Eukaryota</taxon>
        <taxon>Metazoa</taxon>
        <taxon>Chordata</taxon>
        <taxon>Craniata</taxon>
        <taxon>Vertebrata</taxon>
        <taxon>Euteleostomi</taxon>
        <taxon>Actinopterygii</taxon>
        <taxon>Neopterygii</taxon>
        <taxon>Teleostei</taxon>
        <taxon>Neoteleostei</taxon>
        <taxon>Acanthomorphata</taxon>
        <taxon>Eupercaria</taxon>
        <taxon>Perciformes</taxon>
        <taxon>Notothenioidei</taxon>
        <taxon>Channichthyidae</taxon>
        <taxon>Champsocephalus</taxon>
    </lineage>
</organism>
<dbReference type="EMBL" id="JAULUE010002047">
    <property type="protein sequence ID" value="KAK5913260.1"/>
    <property type="molecule type" value="Genomic_DNA"/>
</dbReference>
<reference evidence="2 3" key="1">
    <citation type="journal article" date="2023" name="Mol. Biol. Evol.">
        <title>Genomics of Secondarily Temperate Adaptation in the Only Non-Antarctic Icefish.</title>
        <authorList>
            <person name="Rivera-Colon A.G."/>
            <person name="Rayamajhi N."/>
            <person name="Minhas B.F."/>
            <person name="Madrigal G."/>
            <person name="Bilyk K.T."/>
            <person name="Yoon V."/>
            <person name="Hune M."/>
            <person name="Gregory S."/>
            <person name="Cheng C.H.C."/>
            <person name="Catchen J.M."/>
        </authorList>
    </citation>
    <scope>NUCLEOTIDE SEQUENCE [LARGE SCALE GENOMIC DNA]</scope>
    <source>
        <strain evidence="2">JC2023a</strain>
    </source>
</reference>
<sequence>MFKSMSGDGHVSSGQSAPAMAGRGAPPAGLHTQESSWLGLLSRPAKYLQKYLPGRRNEARADTGAGFMLEHLIPVPPQLTYLRCDAATGSTLPFPPR</sequence>
<gene>
    <name evidence="2" type="ORF">CesoFtcFv8_003058</name>
</gene>
<feature type="region of interest" description="Disordered" evidence="1">
    <location>
        <begin position="1"/>
        <end position="32"/>
    </location>
</feature>
<accession>A0AAN8D4C6</accession>
<keyword evidence="3" id="KW-1185">Reference proteome</keyword>
<feature type="compositionally biased region" description="Low complexity" evidence="1">
    <location>
        <begin position="17"/>
        <end position="29"/>
    </location>
</feature>
<name>A0AAN8D4C6_9TELE</name>
<evidence type="ECO:0000313" key="2">
    <source>
        <dbReference type="EMBL" id="KAK5913260.1"/>
    </source>
</evidence>
<evidence type="ECO:0000313" key="3">
    <source>
        <dbReference type="Proteomes" id="UP001335648"/>
    </source>
</evidence>
<protein>
    <submittedName>
        <fullName evidence="2">Uncharacterized protein</fullName>
    </submittedName>
</protein>
<proteinExistence type="predicted"/>
<dbReference type="AlphaFoldDB" id="A0AAN8D4C6"/>
<evidence type="ECO:0000256" key="1">
    <source>
        <dbReference type="SAM" id="MobiDB-lite"/>
    </source>
</evidence>